<evidence type="ECO:0000313" key="2">
    <source>
        <dbReference type="EMBL" id="TPV31442.1"/>
    </source>
</evidence>
<evidence type="ECO:0008006" key="4">
    <source>
        <dbReference type="Google" id="ProtNLM"/>
    </source>
</evidence>
<evidence type="ECO:0000313" key="3">
    <source>
        <dbReference type="Proteomes" id="UP000317332"/>
    </source>
</evidence>
<dbReference type="Proteomes" id="UP000317332">
    <property type="component" value="Unassembled WGS sequence"/>
</dbReference>
<gene>
    <name evidence="2" type="ORF">FJ651_14710</name>
</gene>
<dbReference type="RefSeq" id="WP_140991434.1">
    <property type="nucleotide sequence ID" value="NZ_VHIQ01000008.1"/>
</dbReference>
<dbReference type="Gene3D" id="3.30.1330.60">
    <property type="entry name" value="OmpA-like domain"/>
    <property type="match status" value="1"/>
</dbReference>
<accession>A0A506PEH4</accession>
<dbReference type="InterPro" id="IPR036737">
    <property type="entry name" value="OmpA-like_sf"/>
</dbReference>
<feature type="compositionally biased region" description="Polar residues" evidence="1">
    <location>
        <begin position="329"/>
        <end position="340"/>
    </location>
</feature>
<dbReference type="OrthoDB" id="9808652at2"/>
<name>A0A506PEH4_9FLAO</name>
<dbReference type="SUPFAM" id="SSF103088">
    <property type="entry name" value="OmpA-like"/>
    <property type="match status" value="1"/>
</dbReference>
<dbReference type="EMBL" id="VHIQ01000008">
    <property type="protein sequence ID" value="TPV31442.1"/>
    <property type="molecule type" value="Genomic_DNA"/>
</dbReference>
<proteinExistence type="predicted"/>
<reference evidence="2 3" key="1">
    <citation type="submission" date="2019-06" db="EMBL/GenBank/DDBJ databases">
        <title>Flavobacteriaceae Paucihalobacterium erythroidium CWB-1, complete genome.</title>
        <authorList>
            <person name="Wu S."/>
        </authorList>
    </citation>
    <scope>NUCLEOTIDE SEQUENCE [LARGE SCALE GENOMIC DNA]</scope>
    <source>
        <strain evidence="2 3">CWB-1</strain>
    </source>
</reference>
<feature type="region of interest" description="Disordered" evidence="1">
    <location>
        <begin position="305"/>
        <end position="340"/>
    </location>
</feature>
<protein>
    <recommendedName>
        <fullName evidence="4">OmpA-like domain-containing protein</fullName>
    </recommendedName>
</protein>
<sequence>MDGSKKLIGIFLLGYMILTFNACKVQKHSYGGLYIDSENLVSDSIRADKKIVDFEIKTDSIKKMMRKSTDSLYQKRVEKLLTSLSDSIEQLRFQISEIQKQQYTITDSIYVWGEQQDFQPKDSVQKVESFKTPAQIKTDNLKSQQTHKNELKTTNSVKNDTAENRKKMQIVKKADNQSEIKSDQVIEDRNDSINSSKTQNGVVTKSLNQKLNTTDNAIETKNINKEDALMPYNNNTQVLQTKNDTIVPILSQIDELQSTNTIKNDTIFMVREIAESTLLENQHQDYMNRQKLKAKDDQIQSLQNQINAQQSSNTKRQQQSFILRDRTQRQPSNNQQSDQLSMQLIKDRNDTIQYLRSQLRSLQLEPQKRDTVILEQQNRNSQSVNKPVDASKLTYSVKNLEDSLKSLNSRMSIMEKSAAARQNERNAALSKKPDTSSMVVFYDKGNIVPNNEALVLKQIKTLSNNNKVLNLTLSGYTDSSGSSIVNKKITNERINYLSEIIKQWISEDKIFFQNFGDVLSSNKMISDERRIEITVLTEEPN</sequence>
<keyword evidence="3" id="KW-1185">Reference proteome</keyword>
<feature type="compositionally biased region" description="Polar residues" evidence="1">
    <location>
        <begin position="305"/>
        <end position="321"/>
    </location>
</feature>
<comment type="caution">
    <text evidence="2">The sequence shown here is derived from an EMBL/GenBank/DDBJ whole genome shotgun (WGS) entry which is preliminary data.</text>
</comment>
<dbReference type="AlphaFoldDB" id="A0A506PEH4"/>
<organism evidence="2 3">
    <name type="scientific">Paucihalobacter ruber</name>
    <dbReference type="NCBI Taxonomy" id="2567861"/>
    <lineage>
        <taxon>Bacteria</taxon>
        <taxon>Pseudomonadati</taxon>
        <taxon>Bacteroidota</taxon>
        <taxon>Flavobacteriia</taxon>
        <taxon>Flavobacteriales</taxon>
        <taxon>Flavobacteriaceae</taxon>
        <taxon>Paucihalobacter</taxon>
    </lineage>
</organism>
<evidence type="ECO:0000256" key="1">
    <source>
        <dbReference type="SAM" id="MobiDB-lite"/>
    </source>
</evidence>